<keyword evidence="2" id="KW-1185">Reference proteome</keyword>
<name>A0A0K0CSR2_ANGCA</name>
<accession>A0A0K0CSR2</accession>
<dbReference type="STRING" id="6313.A0A0K0CSR2"/>
<evidence type="ECO:0000256" key="1">
    <source>
        <dbReference type="SAM" id="SignalP"/>
    </source>
</evidence>
<reference evidence="3" key="2">
    <citation type="submission" date="2016-04" db="UniProtKB">
        <authorList>
            <consortium name="WormBaseParasite"/>
        </authorList>
    </citation>
    <scope>IDENTIFICATION</scope>
</reference>
<reference evidence="2" key="1">
    <citation type="submission" date="2012-09" db="EMBL/GenBank/DDBJ databases">
        <authorList>
            <person name="Martin A.A."/>
        </authorList>
    </citation>
    <scope>NUCLEOTIDE SEQUENCE</scope>
</reference>
<proteinExistence type="predicted"/>
<organism evidence="2 3">
    <name type="scientific">Angiostrongylus cantonensis</name>
    <name type="common">Rat lungworm</name>
    <dbReference type="NCBI Taxonomy" id="6313"/>
    <lineage>
        <taxon>Eukaryota</taxon>
        <taxon>Metazoa</taxon>
        <taxon>Ecdysozoa</taxon>
        <taxon>Nematoda</taxon>
        <taxon>Chromadorea</taxon>
        <taxon>Rhabditida</taxon>
        <taxon>Rhabditina</taxon>
        <taxon>Rhabditomorpha</taxon>
        <taxon>Strongyloidea</taxon>
        <taxon>Metastrongylidae</taxon>
        <taxon>Angiostrongylus</taxon>
    </lineage>
</organism>
<feature type="signal peptide" evidence="1">
    <location>
        <begin position="1"/>
        <end position="20"/>
    </location>
</feature>
<dbReference type="Proteomes" id="UP000035642">
    <property type="component" value="Unassembled WGS sequence"/>
</dbReference>
<feature type="chain" id="PRO_5007412550" evidence="1">
    <location>
        <begin position="21"/>
        <end position="560"/>
    </location>
</feature>
<keyword evidence="1" id="KW-0732">Signal</keyword>
<dbReference type="WBParaSite" id="ACAC_0000003101-mRNA-1">
    <property type="protein sequence ID" value="ACAC_0000003101-mRNA-1"/>
    <property type="gene ID" value="ACAC_0000003101"/>
</dbReference>
<evidence type="ECO:0000313" key="3">
    <source>
        <dbReference type="WBParaSite" id="ACAC_0000003101-mRNA-1"/>
    </source>
</evidence>
<sequence length="560" mass="63603">MSRWTHKVFFFRLEVITLSGSPLEHINATPLPAFGSQHSPGGNVPTWAPLLRRSTTSDPCPSSKSVPTPLRRISPASEAELEKAGFDPREGSTIRYPANEYCRQYEVPEFSQYTLFKMYKLVDLMSMGFQIDIVKLCTAENSAVCLPLAISANHICAVVVMNFLRWFPRSRAIFCCSSLEAAHLFEERCKAIGIPLEEVSIVDTFNTFKKKEARRIGRLVVTTPQIIFRVILVTPSVPSTSRKLKPLRNRQQIITSLIISQWIEPSALDPSFRSSAVPSEISVDYYSTTDGTSELISFTEKWIEASVLSNQSFTSHPKFSRLRSVLEKCLFPVRCLILCENEHVSRVVCESLHTPQLRNSIIRVLPNIAPPAHRGCHCTPAQCLELLNRSNESIILVVDIEIPNFVNVVDTICSSQLQVVVSMDRRYNFSYEFSRLQLPSSKMEFVQYIPVTLCSVLDMKAVSCDRLSALPVVDRGSYDRNSRLAFLSSCYDISKMSLNGSFGNVPSSTLRKRLMDCLNGNDFIKKRKKRRYKYTEELVDKKRIEFYDEMIEKLNQLLTI</sequence>
<dbReference type="AlphaFoldDB" id="A0A0K0CSR2"/>
<protein>
    <submittedName>
        <fullName evidence="3">DEAD domain-containing protein</fullName>
    </submittedName>
</protein>
<evidence type="ECO:0000313" key="2">
    <source>
        <dbReference type="Proteomes" id="UP000035642"/>
    </source>
</evidence>